<accession>A0A644XNT4</accession>
<gene>
    <name evidence="2" type="ORF">SDC9_63851</name>
</gene>
<sequence length="271" mass="30376">MEDKISLMPTQALHTAAPFKNLFPIKESILDEIVEDMKQNGFDYAHPIIIWAGHKVTVIDGHTRLAAAQKIHLNKVPITLKKFADEEEALQYAIRAQRNRRNLSDSELLTCINELDKRNPKGGCENTKASHEASGKTAQKTADLLGVSRAKVERIRAVNDHASEKIKDAVTNGKISINKAYNETIKQRREKEAASGALPTGDDLQKLKNSRLEAIKISIVKMVESRLEREIQEYPEIRYTLQERNGLDDALATEIGNLIATMIPGEDEDEQ</sequence>
<evidence type="ECO:0000259" key="1">
    <source>
        <dbReference type="SMART" id="SM00470"/>
    </source>
</evidence>
<dbReference type="Gene3D" id="1.10.10.2830">
    <property type="match status" value="1"/>
</dbReference>
<dbReference type="EMBL" id="VSSQ01002802">
    <property type="protein sequence ID" value="MPM17461.1"/>
    <property type="molecule type" value="Genomic_DNA"/>
</dbReference>
<dbReference type="AlphaFoldDB" id="A0A644XNT4"/>
<dbReference type="GO" id="GO:0005694">
    <property type="term" value="C:chromosome"/>
    <property type="evidence" value="ECO:0007669"/>
    <property type="project" value="TreeGrafter"/>
</dbReference>
<dbReference type="InterPro" id="IPR003115">
    <property type="entry name" value="ParB_N"/>
</dbReference>
<dbReference type="PANTHER" id="PTHR33375">
    <property type="entry name" value="CHROMOSOME-PARTITIONING PROTEIN PARB-RELATED"/>
    <property type="match status" value="1"/>
</dbReference>
<dbReference type="Pfam" id="PF02195">
    <property type="entry name" value="ParB_N"/>
    <property type="match status" value="1"/>
</dbReference>
<feature type="domain" description="ParB-like N-terminal" evidence="1">
    <location>
        <begin position="6"/>
        <end position="98"/>
    </location>
</feature>
<dbReference type="PANTHER" id="PTHR33375:SF1">
    <property type="entry name" value="CHROMOSOME-PARTITIONING PROTEIN PARB-RELATED"/>
    <property type="match status" value="1"/>
</dbReference>
<dbReference type="InterPro" id="IPR036086">
    <property type="entry name" value="ParB/Sulfiredoxin_sf"/>
</dbReference>
<name>A0A644XNT4_9ZZZZ</name>
<dbReference type="InterPro" id="IPR050336">
    <property type="entry name" value="Chromosome_partition/occlusion"/>
</dbReference>
<reference evidence="2" key="1">
    <citation type="submission" date="2019-08" db="EMBL/GenBank/DDBJ databases">
        <authorList>
            <person name="Kucharzyk K."/>
            <person name="Murdoch R.W."/>
            <person name="Higgins S."/>
            <person name="Loffler F."/>
        </authorList>
    </citation>
    <scope>NUCLEOTIDE SEQUENCE</scope>
</reference>
<evidence type="ECO:0000313" key="2">
    <source>
        <dbReference type="EMBL" id="MPM17461.1"/>
    </source>
</evidence>
<proteinExistence type="predicted"/>
<organism evidence="2">
    <name type="scientific">bioreactor metagenome</name>
    <dbReference type="NCBI Taxonomy" id="1076179"/>
    <lineage>
        <taxon>unclassified sequences</taxon>
        <taxon>metagenomes</taxon>
        <taxon>ecological metagenomes</taxon>
    </lineage>
</organism>
<dbReference type="GO" id="GO:0007059">
    <property type="term" value="P:chromosome segregation"/>
    <property type="evidence" value="ECO:0007669"/>
    <property type="project" value="TreeGrafter"/>
</dbReference>
<protein>
    <recommendedName>
        <fullName evidence="1">ParB-like N-terminal domain-containing protein</fullName>
    </recommendedName>
</protein>
<dbReference type="SUPFAM" id="SSF110849">
    <property type="entry name" value="ParB/Sulfiredoxin"/>
    <property type="match status" value="1"/>
</dbReference>
<comment type="caution">
    <text evidence="2">The sequence shown here is derived from an EMBL/GenBank/DDBJ whole genome shotgun (WGS) entry which is preliminary data.</text>
</comment>
<dbReference type="Gene3D" id="3.90.1530.30">
    <property type="match status" value="1"/>
</dbReference>
<dbReference type="SMART" id="SM00470">
    <property type="entry name" value="ParB"/>
    <property type="match status" value="1"/>
</dbReference>